<dbReference type="PROSITE" id="PS00018">
    <property type="entry name" value="EF_HAND_1"/>
    <property type="match status" value="1"/>
</dbReference>
<dbReference type="InterPro" id="IPR018247">
    <property type="entry name" value="EF_Hand_1_Ca_BS"/>
</dbReference>
<proteinExistence type="predicted"/>
<feature type="region of interest" description="Disordered" evidence="1">
    <location>
        <begin position="507"/>
        <end position="528"/>
    </location>
</feature>
<feature type="transmembrane region" description="Helical" evidence="2">
    <location>
        <begin position="304"/>
        <end position="322"/>
    </location>
</feature>
<keyword evidence="2" id="KW-1133">Transmembrane helix</keyword>
<feature type="transmembrane region" description="Helical" evidence="2">
    <location>
        <begin position="211"/>
        <end position="235"/>
    </location>
</feature>
<dbReference type="AlphaFoldDB" id="A0A7S4C3M9"/>
<sequence length="528" mass="57838">MRPLLHVENNWTETMTSWFGSFGYNFSSCERLHSVIRQSFAAWQQNSAAFRLREVTDECTTESLWKPVPEKDCIRSPYCLRLENGSDWTDGGTPLDTTSQCTFATCFECERADVIVGGYAQRNRDLGDHANARIAGRSFSEAKPLRSDGVPADGVLTVTPARPDGSVFLQFSVETQYSPTEGAALTANCWRLDADLCRYLSWLPQANTETLAVVAFALSFTCCACACFCGCILMLKLLANNLLAGWDTDGDGQVELQEMVYVLDEFCGDLCFECRCPSVHSKKMSPLSGMLGVLETTVQLNLKVALLFTAFLLAIPLVYFGMVEPCWTCQDLRASAAHEIGHLLSLGNPLDPEELMLSYNRTGAQNASELVGCMQYPVVDVNGSDLEFDALMKDSRTQTGADGALTPPMLCLEPDDLDGLHYVFPSCGEALPVAACPARTNGAASVIRLMQIWVLLIALVCLCLVAIKVLAFVILLVEDFVASRRLNHDAEKVVKEAKKPRRMSAVRRFTAGESKATRASQAAESPST</sequence>
<evidence type="ECO:0000256" key="2">
    <source>
        <dbReference type="SAM" id="Phobius"/>
    </source>
</evidence>
<gene>
    <name evidence="4" type="ORF">PCAR00345_LOCUS38651</name>
</gene>
<dbReference type="GO" id="GO:0005509">
    <property type="term" value="F:calcium ion binding"/>
    <property type="evidence" value="ECO:0007669"/>
    <property type="project" value="InterPro"/>
</dbReference>
<keyword evidence="2" id="KW-0812">Transmembrane</keyword>
<evidence type="ECO:0000313" key="4">
    <source>
        <dbReference type="EMBL" id="CAE0785943.1"/>
    </source>
</evidence>
<organism evidence="4">
    <name type="scientific">Chrysotila carterae</name>
    <name type="common">Marine alga</name>
    <name type="synonym">Syracosphaera carterae</name>
    <dbReference type="NCBI Taxonomy" id="13221"/>
    <lineage>
        <taxon>Eukaryota</taxon>
        <taxon>Haptista</taxon>
        <taxon>Haptophyta</taxon>
        <taxon>Prymnesiophyceae</taxon>
        <taxon>Isochrysidales</taxon>
        <taxon>Isochrysidaceae</taxon>
        <taxon>Chrysotila</taxon>
    </lineage>
</organism>
<accession>A0A7S4C3M9</accession>
<feature type="transmembrane region" description="Helical" evidence="2">
    <location>
        <begin position="452"/>
        <end position="477"/>
    </location>
</feature>
<keyword evidence="2" id="KW-0472">Membrane</keyword>
<dbReference type="PROSITE" id="PS50222">
    <property type="entry name" value="EF_HAND_2"/>
    <property type="match status" value="1"/>
</dbReference>
<dbReference type="EMBL" id="HBIZ01062426">
    <property type="protein sequence ID" value="CAE0785943.1"/>
    <property type="molecule type" value="Transcribed_RNA"/>
</dbReference>
<dbReference type="InterPro" id="IPR002048">
    <property type="entry name" value="EF_hand_dom"/>
</dbReference>
<feature type="compositionally biased region" description="Polar residues" evidence="1">
    <location>
        <begin position="517"/>
        <end position="528"/>
    </location>
</feature>
<protein>
    <recommendedName>
        <fullName evidence="3">EF-hand domain-containing protein</fullName>
    </recommendedName>
</protein>
<evidence type="ECO:0000259" key="3">
    <source>
        <dbReference type="PROSITE" id="PS50222"/>
    </source>
</evidence>
<feature type="domain" description="EF-hand" evidence="3">
    <location>
        <begin position="247"/>
        <end position="269"/>
    </location>
</feature>
<evidence type="ECO:0000256" key="1">
    <source>
        <dbReference type="SAM" id="MobiDB-lite"/>
    </source>
</evidence>
<reference evidence="4" key="1">
    <citation type="submission" date="2021-01" db="EMBL/GenBank/DDBJ databases">
        <authorList>
            <person name="Corre E."/>
            <person name="Pelletier E."/>
            <person name="Niang G."/>
            <person name="Scheremetjew M."/>
            <person name="Finn R."/>
            <person name="Kale V."/>
            <person name="Holt S."/>
            <person name="Cochrane G."/>
            <person name="Meng A."/>
            <person name="Brown T."/>
            <person name="Cohen L."/>
        </authorList>
    </citation>
    <scope>NUCLEOTIDE SEQUENCE</scope>
    <source>
        <strain evidence="4">CCMP645</strain>
    </source>
</reference>
<name>A0A7S4C3M9_CHRCT</name>